<feature type="chain" id="PRO_5016251641" evidence="2">
    <location>
        <begin position="21"/>
        <end position="239"/>
    </location>
</feature>
<dbReference type="STRING" id="1569628.A0A316UI39"/>
<dbReference type="AlphaFoldDB" id="A0A316UI39"/>
<organism evidence="3 4">
    <name type="scientific">Jaminaea rosea</name>
    <dbReference type="NCBI Taxonomy" id="1569628"/>
    <lineage>
        <taxon>Eukaryota</taxon>
        <taxon>Fungi</taxon>
        <taxon>Dikarya</taxon>
        <taxon>Basidiomycota</taxon>
        <taxon>Ustilaginomycotina</taxon>
        <taxon>Exobasidiomycetes</taxon>
        <taxon>Microstromatales</taxon>
        <taxon>Microstromatales incertae sedis</taxon>
        <taxon>Jaminaea</taxon>
    </lineage>
</organism>
<keyword evidence="4" id="KW-1185">Reference proteome</keyword>
<dbReference type="GeneID" id="37031741"/>
<name>A0A316UI39_9BASI</name>
<accession>A0A316UI39</accession>
<sequence length="239" mass="27600">MDRRLICLSWLICRLVLGDALMHHDCERKYPSAHPHQHISGAVVPLSSFAMRANHRKYPHRQAKKGSSRRKIQAACGYRRRIWSSYWPRLPLCFRSKIQSLRMSYPPHRDRSRPTASARQHDRPFQLSPSAFKFPWQHVMVNDQPLGNITVKAALRAMGTSKWVQRLSSKGLMGGQAKLISTGLAEPAEWKALVADTTKEWESLWARLDDLLMPSAMRSNVPLFQHCLWTQILARSRRD</sequence>
<evidence type="ECO:0000313" key="3">
    <source>
        <dbReference type="EMBL" id="PWN24890.1"/>
    </source>
</evidence>
<feature type="signal peptide" evidence="2">
    <location>
        <begin position="1"/>
        <end position="20"/>
    </location>
</feature>
<dbReference type="EMBL" id="KZ819678">
    <property type="protein sequence ID" value="PWN24890.1"/>
    <property type="molecule type" value="Genomic_DNA"/>
</dbReference>
<evidence type="ECO:0000256" key="2">
    <source>
        <dbReference type="SAM" id="SignalP"/>
    </source>
</evidence>
<evidence type="ECO:0000256" key="1">
    <source>
        <dbReference type="SAM" id="MobiDB-lite"/>
    </source>
</evidence>
<reference evidence="3 4" key="1">
    <citation type="journal article" date="2018" name="Mol. Biol. Evol.">
        <title>Broad Genomic Sampling Reveals a Smut Pathogenic Ancestry of the Fungal Clade Ustilaginomycotina.</title>
        <authorList>
            <person name="Kijpornyongpan T."/>
            <person name="Mondo S.J."/>
            <person name="Barry K."/>
            <person name="Sandor L."/>
            <person name="Lee J."/>
            <person name="Lipzen A."/>
            <person name="Pangilinan J."/>
            <person name="LaButti K."/>
            <person name="Hainaut M."/>
            <person name="Henrissat B."/>
            <person name="Grigoriev I.V."/>
            <person name="Spatafora J.W."/>
            <person name="Aime M.C."/>
        </authorList>
    </citation>
    <scope>NUCLEOTIDE SEQUENCE [LARGE SCALE GENOMIC DNA]</scope>
    <source>
        <strain evidence="3 4">MCA 5214</strain>
    </source>
</reference>
<feature type="region of interest" description="Disordered" evidence="1">
    <location>
        <begin position="104"/>
        <end position="123"/>
    </location>
</feature>
<proteinExistence type="predicted"/>
<feature type="compositionally biased region" description="Basic and acidic residues" evidence="1">
    <location>
        <begin position="107"/>
        <end position="123"/>
    </location>
</feature>
<dbReference type="RefSeq" id="XP_025359502.1">
    <property type="nucleotide sequence ID" value="XM_025509918.1"/>
</dbReference>
<keyword evidence="2" id="KW-0732">Signal</keyword>
<evidence type="ECO:0000313" key="4">
    <source>
        <dbReference type="Proteomes" id="UP000245884"/>
    </source>
</evidence>
<protein>
    <submittedName>
        <fullName evidence="3">Uncharacterized protein</fullName>
    </submittedName>
</protein>
<gene>
    <name evidence="3" type="ORF">BDZ90DRAFT_88109</name>
</gene>
<dbReference type="Proteomes" id="UP000245884">
    <property type="component" value="Unassembled WGS sequence"/>
</dbReference>